<protein>
    <submittedName>
        <fullName evidence="2">Uncharacterized protein</fullName>
    </submittedName>
</protein>
<keyword evidence="1" id="KW-0812">Transmembrane</keyword>
<reference evidence="2" key="1">
    <citation type="submission" date="2023-01" db="EMBL/GenBank/DDBJ databases">
        <title>Exophiala dermititidis isolated from Cystic Fibrosis Patient.</title>
        <authorList>
            <person name="Kurbessoian T."/>
            <person name="Crocker A."/>
            <person name="Murante D."/>
            <person name="Hogan D.A."/>
            <person name="Stajich J.E."/>
        </authorList>
    </citation>
    <scope>NUCLEOTIDE SEQUENCE</scope>
    <source>
        <strain evidence="2">Ex8</strain>
    </source>
</reference>
<accession>A0AAN6IRL3</accession>
<gene>
    <name evidence="2" type="ORF">HRR80_008056</name>
</gene>
<evidence type="ECO:0000313" key="2">
    <source>
        <dbReference type="EMBL" id="KAJ8987975.1"/>
    </source>
</evidence>
<keyword evidence="1" id="KW-1133">Transmembrane helix</keyword>
<organism evidence="2 3">
    <name type="scientific">Exophiala dermatitidis</name>
    <name type="common">Black yeast-like fungus</name>
    <name type="synonym">Wangiella dermatitidis</name>
    <dbReference type="NCBI Taxonomy" id="5970"/>
    <lineage>
        <taxon>Eukaryota</taxon>
        <taxon>Fungi</taxon>
        <taxon>Dikarya</taxon>
        <taxon>Ascomycota</taxon>
        <taxon>Pezizomycotina</taxon>
        <taxon>Eurotiomycetes</taxon>
        <taxon>Chaetothyriomycetidae</taxon>
        <taxon>Chaetothyriales</taxon>
        <taxon>Herpotrichiellaceae</taxon>
        <taxon>Exophiala</taxon>
    </lineage>
</organism>
<comment type="caution">
    <text evidence="2">The sequence shown here is derived from an EMBL/GenBank/DDBJ whole genome shotgun (WGS) entry which is preliminary data.</text>
</comment>
<dbReference type="Proteomes" id="UP001161757">
    <property type="component" value="Unassembled WGS sequence"/>
</dbReference>
<proteinExistence type="predicted"/>
<dbReference type="AlphaFoldDB" id="A0AAN6IRL3"/>
<evidence type="ECO:0000313" key="3">
    <source>
        <dbReference type="Proteomes" id="UP001161757"/>
    </source>
</evidence>
<evidence type="ECO:0000256" key="1">
    <source>
        <dbReference type="SAM" id="Phobius"/>
    </source>
</evidence>
<keyword evidence="1" id="KW-0472">Membrane</keyword>
<sequence length="110" mass="12289">MFKHARLSHHSFQLCMEPLSSTCVDDLPYTCYIISVSLLQQFLETGSSCLLSEISNRRVTIPPRNHPSFLGFYLDPFSIFTAWVIVIHFAISNLKPSVSDSNHATKSGAA</sequence>
<name>A0AAN6IRL3_EXODE</name>
<dbReference type="EMBL" id="JAJGCB010000021">
    <property type="protein sequence ID" value="KAJ8987975.1"/>
    <property type="molecule type" value="Genomic_DNA"/>
</dbReference>
<feature type="transmembrane region" description="Helical" evidence="1">
    <location>
        <begin position="72"/>
        <end position="91"/>
    </location>
</feature>